<dbReference type="Proteomes" id="UP001165121">
    <property type="component" value="Unassembled WGS sequence"/>
</dbReference>
<gene>
    <name evidence="2" type="ORF">Pfra01_002256400</name>
</gene>
<evidence type="ECO:0000256" key="1">
    <source>
        <dbReference type="SAM" id="MobiDB-lite"/>
    </source>
</evidence>
<dbReference type="EMBL" id="BSXT01003461">
    <property type="protein sequence ID" value="GMF54207.1"/>
    <property type="molecule type" value="Genomic_DNA"/>
</dbReference>
<keyword evidence="3" id="KW-1185">Reference proteome</keyword>
<accession>A0A9W7D1Q3</accession>
<proteinExistence type="predicted"/>
<dbReference type="AlphaFoldDB" id="A0A9W7D1Q3"/>
<reference evidence="2" key="1">
    <citation type="submission" date="2023-04" db="EMBL/GenBank/DDBJ databases">
        <title>Phytophthora fragariaefolia NBRC 109709.</title>
        <authorList>
            <person name="Ichikawa N."/>
            <person name="Sato H."/>
            <person name="Tonouchi N."/>
        </authorList>
    </citation>
    <scope>NUCLEOTIDE SEQUENCE</scope>
    <source>
        <strain evidence="2">NBRC 109709</strain>
    </source>
</reference>
<comment type="caution">
    <text evidence="2">The sequence shown here is derived from an EMBL/GenBank/DDBJ whole genome shotgun (WGS) entry which is preliminary data.</text>
</comment>
<organism evidence="2 3">
    <name type="scientific">Phytophthora fragariaefolia</name>
    <dbReference type="NCBI Taxonomy" id="1490495"/>
    <lineage>
        <taxon>Eukaryota</taxon>
        <taxon>Sar</taxon>
        <taxon>Stramenopiles</taxon>
        <taxon>Oomycota</taxon>
        <taxon>Peronosporomycetes</taxon>
        <taxon>Peronosporales</taxon>
        <taxon>Peronosporaceae</taxon>
        <taxon>Phytophthora</taxon>
    </lineage>
</organism>
<sequence>MPKLGNTRNSGVGGNTKRRLRAKIGSPRMVRKVKAVGIVDSLFASGYIARTRRIMNSQTQKQYADMEATRFQNKKSGDAGGAKKSTDAFTQRKVGATVVGTRRRKGCPMDWVLDTATDVHE</sequence>
<protein>
    <submittedName>
        <fullName evidence="2">Unnamed protein product</fullName>
    </submittedName>
</protein>
<feature type="compositionally biased region" description="Polar residues" evidence="1">
    <location>
        <begin position="1"/>
        <end position="10"/>
    </location>
</feature>
<feature type="region of interest" description="Disordered" evidence="1">
    <location>
        <begin position="1"/>
        <end position="26"/>
    </location>
</feature>
<evidence type="ECO:0000313" key="3">
    <source>
        <dbReference type="Proteomes" id="UP001165121"/>
    </source>
</evidence>
<evidence type="ECO:0000313" key="2">
    <source>
        <dbReference type="EMBL" id="GMF54207.1"/>
    </source>
</evidence>
<name>A0A9W7D1Q3_9STRA</name>